<keyword evidence="1" id="KW-0472">Membrane</keyword>
<name>A0A1U6H5A3_9SPHN</name>
<keyword evidence="1" id="KW-1133">Transmembrane helix</keyword>
<organism evidence="2 3">
    <name type="scientific">Novosphingobium mathurense</name>
    <dbReference type="NCBI Taxonomy" id="428990"/>
    <lineage>
        <taxon>Bacteria</taxon>
        <taxon>Pseudomonadati</taxon>
        <taxon>Pseudomonadota</taxon>
        <taxon>Alphaproteobacteria</taxon>
        <taxon>Sphingomonadales</taxon>
        <taxon>Sphingomonadaceae</taxon>
        <taxon>Novosphingobium</taxon>
    </lineage>
</organism>
<sequence>MIDRLLKALFALILGAMALLYVMHNIANIEAAQAIFTYVTSHADQEAYPVTLLPVASPALVVVAMIVVFALEIGAGVLLLIVLNQCGEEATSAP</sequence>
<evidence type="ECO:0000313" key="2">
    <source>
        <dbReference type="EMBL" id="SLJ90949.1"/>
    </source>
</evidence>
<dbReference type="EMBL" id="FVZE01000001">
    <property type="protein sequence ID" value="SLJ90949.1"/>
    <property type="molecule type" value="Genomic_DNA"/>
</dbReference>
<feature type="transmembrane region" description="Helical" evidence="1">
    <location>
        <begin position="55"/>
        <end position="83"/>
    </location>
</feature>
<protein>
    <submittedName>
        <fullName evidence="2">Predicted small integral membrane protein</fullName>
    </submittedName>
</protein>
<evidence type="ECO:0000256" key="1">
    <source>
        <dbReference type="SAM" id="Phobius"/>
    </source>
</evidence>
<dbReference type="Pfam" id="PF09933">
    <property type="entry name" value="DUF2165"/>
    <property type="match status" value="1"/>
</dbReference>
<accession>A0A1U6H5A3</accession>
<gene>
    <name evidence="2" type="ORF">SAMN06295987_1011296</name>
</gene>
<evidence type="ECO:0000313" key="3">
    <source>
        <dbReference type="Proteomes" id="UP000190989"/>
    </source>
</evidence>
<keyword evidence="3" id="KW-1185">Reference proteome</keyword>
<dbReference type="AlphaFoldDB" id="A0A1U6H5A3"/>
<proteinExistence type="predicted"/>
<reference evidence="3" key="1">
    <citation type="submission" date="2017-02" db="EMBL/GenBank/DDBJ databases">
        <authorList>
            <person name="Varghese N."/>
            <person name="Submissions S."/>
        </authorList>
    </citation>
    <scope>NUCLEOTIDE SEQUENCE [LARGE SCALE GENOMIC DNA]</scope>
    <source>
        <strain evidence="3">SM117</strain>
    </source>
</reference>
<dbReference type="Proteomes" id="UP000190989">
    <property type="component" value="Unassembled WGS sequence"/>
</dbReference>
<keyword evidence="1" id="KW-0812">Transmembrane</keyword>
<dbReference type="InterPro" id="IPR018681">
    <property type="entry name" value="DUF2165_transmembrane"/>
</dbReference>
<dbReference type="RefSeq" id="WP_245828837.1">
    <property type="nucleotide sequence ID" value="NZ_FVZE01000001.1"/>
</dbReference>